<reference evidence="3 4" key="1">
    <citation type="journal article" date="2021" name="Nat. Plants">
        <title>The Taxus genome provides insights into paclitaxel biosynthesis.</title>
        <authorList>
            <person name="Xiong X."/>
            <person name="Gou J."/>
            <person name="Liao Q."/>
            <person name="Li Y."/>
            <person name="Zhou Q."/>
            <person name="Bi G."/>
            <person name="Li C."/>
            <person name="Du R."/>
            <person name="Wang X."/>
            <person name="Sun T."/>
            <person name="Guo L."/>
            <person name="Liang H."/>
            <person name="Lu P."/>
            <person name="Wu Y."/>
            <person name="Zhang Z."/>
            <person name="Ro D.K."/>
            <person name="Shang Y."/>
            <person name="Huang S."/>
            <person name="Yan J."/>
        </authorList>
    </citation>
    <scope>NUCLEOTIDE SEQUENCE [LARGE SCALE GENOMIC DNA]</scope>
    <source>
        <strain evidence="3">Ta-2019</strain>
    </source>
</reference>
<feature type="transmembrane region" description="Helical" evidence="2">
    <location>
        <begin position="108"/>
        <end position="127"/>
    </location>
</feature>
<keyword evidence="2" id="KW-0812">Transmembrane</keyword>
<proteinExistence type="predicted"/>
<keyword evidence="2" id="KW-1133">Transmembrane helix</keyword>
<dbReference type="Proteomes" id="UP000824469">
    <property type="component" value="Unassembled WGS sequence"/>
</dbReference>
<name>A0AA38CDT8_TAXCH</name>
<gene>
    <name evidence="3" type="ORF">KI387_028983</name>
</gene>
<organism evidence="3 4">
    <name type="scientific">Taxus chinensis</name>
    <name type="common">Chinese yew</name>
    <name type="synonym">Taxus wallichiana var. chinensis</name>
    <dbReference type="NCBI Taxonomy" id="29808"/>
    <lineage>
        <taxon>Eukaryota</taxon>
        <taxon>Viridiplantae</taxon>
        <taxon>Streptophyta</taxon>
        <taxon>Embryophyta</taxon>
        <taxon>Tracheophyta</taxon>
        <taxon>Spermatophyta</taxon>
        <taxon>Pinopsida</taxon>
        <taxon>Pinidae</taxon>
        <taxon>Conifers II</taxon>
        <taxon>Cupressales</taxon>
        <taxon>Taxaceae</taxon>
        <taxon>Taxus</taxon>
    </lineage>
</organism>
<dbReference type="OMA" id="MARVYCV"/>
<feature type="transmembrane region" description="Helical" evidence="2">
    <location>
        <begin position="147"/>
        <end position="166"/>
    </location>
</feature>
<comment type="caution">
    <text evidence="3">The sequence shown here is derived from an EMBL/GenBank/DDBJ whole genome shotgun (WGS) entry which is preliminary data.</text>
</comment>
<sequence>MAKLNPLVWERTFSLYTPTSSLTGLGQHTNPKVWPCRELNRRSIRQFFGPSRVNLQVVAATEGSAKSKQTADEKIPSWARPDSGETPPWARNEGQKNNAAEQPFEIPFYVYLLSSAIVAIAAVGSVFEYANQNSIFGVVNPDSVFYAPLLGFFTLTGLPTSAFLWFKSIEAANKAAEEQDRQDGYR</sequence>
<keyword evidence="4" id="KW-1185">Reference proteome</keyword>
<evidence type="ECO:0000313" key="4">
    <source>
        <dbReference type="Proteomes" id="UP000824469"/>
    </source>
</evidence>
<dbReference type="PANTHER" id="PTHR36042:SF1">
    <property type="entry name" value="OS05G0490900 PROTEIN"/>
    <property type="match status" value="1"/>
</dbReference>
<feature type="region of interest" description="Disordered" evidence="1">
    <location>
        <begin position="64"/>
        <end position="97"/>
    </location>
</feature>
<accession>A0AA38CDT8</accession>
<dbReference type="PANTHER" id="PTHR36042">
    <property type="entry name" value="OS05G0490900 PROTEIN"/>
    <property type="match status" value="1"/>
</dbReference>
<dbReference type="EMBL" id="JAHRHJ020000010">
    <property type="protein sequence ID" value="KAH9297301.1"/>
    <property type="molecule type" value="Genomic_DNA"/>
</dbReference>
<evidence type="ECO:0000256" key="1">
    <source>
        <dbReference type="SAM" id="MobiDB-lite"/>
    </source>
</evidence>
<protein>
    <submittedName>
        <fullName evidence="3">Uncharacterized protein</fullName>
    </submittedName>
</protein>
<keyword evidence="2" id="KW-0472">Membrane</keyword>
<evidence type="ECO:0000256" key="2">
    <source>
        <dbReference type="SAM" id="Phobius"/>
    </source>
</evidence>
<dbReference type="AlphaFoldDB" id="A0AA38CDT8"/>
<evidence type="ECO:0000313" key="3">
    <source>
        <dbReference type="EMBL" id="KAH9297301.1"/>
    </source>
</evidence>